<proteinExistence type="predicted"/>
<protein>
    <submittedName>
        <fullName evidence="1">EsV-1-152</fullName>
    </submittedName>
</protein>
<gene>
    <name evidence="1" type="ORF">Esi_0052_0278</name>
</gene>
<dbReference type="Proteomes" id="UP000002630">
    <property type="component" value="Linkage Group LG16"/>
</dbReference>
<reference evidence="1 2" key="1">
    <citation type="journal article" date="2010" name="Nature">
        <title>The Ectocarpus genome and the independent evolution of multicellularity in brown algae.</title>
        <authorList>
            <person name="Cock J.M."/>
            <person name="Sterck L."/>
            <person name="Rouze P."/>
            <person name="Scornet D."/>
            <person name="Allen A.E."/>
            <person name="Amoutzias G."/>
            <person name="Anthouard V."/>
            <person name="Artiguenave F."/>
            <person name="Aury J.M."/>
            <person name="Badger J.H."/>
            <person name="Beszteri B."/>
            <person name="Billiau K."/>
            <person name="Bonnet E."/>
            <person name="Bothwell J.H."/>
            <person name="Bowler C."/>
            <person name="Boyen C."/>
            <person name="Brownlee C."/>
            <person name="Carrano C.J."/>
            <person name="Charrier B."/>
            <person name="Cho G.Y."/>
            <person name="Coelho S.M."/>
            <person name="Collen J."/>
            <person name="Corre E."/>
            <person name="Da Silva C."/>
            <person name="Delage L."/>
            <person name="Delaroque N."/>
            <person name="Dittami S.M."/>
            <person name="Doulbeau S."/>
            <person name="Elias M."/>
            <person name="Farnham G."/>
            <person name="Gachon C.M."/>
            <person name="Gschloessl B."/>
            <person name="Heesch S."/>
            <person name="Jabbari K."/>
            <person name="Jubin C."/>
            <person name="Kawai H."/>
            <person name="Kimura K."/>
            <person name="Kloareg B."/>
            <person name="Kupper F.C."/>
            <person name="Lang D."/>
            <person name="Le Bail A."/>
            <person name="Leblanc C."/>
            <person name="Lerouge P."/>
            <person name="Lohr M."/>
            <person name="Lopez P.J."/>
            <person name="Martens C."/>
            <person name="Maumus F."/>
            <person name="Michel G."/>
            <person name="Miranda-Saavedra D."/>
            <person name="Morales J."/>
            <person name="Moreau H."/>
            <person name="Motomura T."/>
            <person name="Nagasato C."/>
            <person name="Napoli C.A."/>
            <person name="Nelson D.R."/>
            <person name="Nyvall-Collen P."/>
            <person name="Peters A.F."/>
            <person name="Pommier C."/>
            <person name="Potin P."/>
            <person name="Poulain J."/>
            <person name="Quesneville H."/>
            <person name="Read B."/>
            <person name="Rensing S.A."/>
            <person name="Ritter A."/>
            <person name="Rousvoal S."/>
            <person name="Samanta M."/>
            <person name="Samson G."/>
            <person name="Schroeder D.C."/>
            <person name="Segurens B."/>
            <person name="Strittmatter M."/>
            <person name="Tonon T."/>
            <person name="Tregear J.W."/>
            <person name="Valentin K."/>
            <person name="von Dassow P."/>
            <person name="Yamagishi T."/>
            <person name="Van de Peer Y."/>
            <person name="Wincker P."/>
        </authorList>
    </citation>
    <scope>NUCLEOTIDE SEQUENCE [LARGE SCALE GENOMIC DNA]</scope>
    <source>
        <strain evidence="2">Ec32 / CCAP1310/4</strain>
    </source>
</reference>
<evidence type="ECO:0000313" key="2">
    <source>
        <dbReference type="Proteomes" id="UP000002630"/>
    </source>
</evidence>
<keyword evidence="2" id="KW-1185">Reference proteome</keyword>
<dbReference type="EMBL" id="FN648730">
    <property type="protein sequence ID" value="CBN80446.1"/>
    <property type="molecule type" value="Genomic_DNA"/>
</dbReference>
<organism evidence="1 2">
    <name type="scientific">Ectocarpus siliculosus</name>
    <name type="common">Brown alga</name>
    <name type="synonym">Conferva siliculosa</name>
    <dbReference type="NCBI Taxonomy" id="2880"/>
    <lineage>
        <taxon>Eukaryota</taxon>
        <taxon>Sar</taxon>
        <taxon>Stramenopiles</taxon>
        <taxon>Ochrophyta</taxon>
        <taxon>PX clade</taxon>
        <taxon>Phaeophyceae</taxon>
        <taxon>Ectocarpales</taxon>
        <taxon>Ectocarpaceae</taxon>
        <taxon>Ectocarpus</taxon>
    </lineage>
</organism>
<sequence>MAKEGQLVFMQVTITALGPDLHYRFRVISTRTEKERLLLVEATSASPRDQFSFIVGPTQEDVDKTSAPGGVTVIYLEPTSKNSLRNCTFQDRRVAIAARAAMDGCMCLVSFPSEQRTLPRVKHRASTAAAEAFATMRDMAIAEDESVFQCFAK</sequence>
<accession>D8LPH4</accession>
<dbReference type="AlphaFoldDB" id="D8LPH4"/>
<dbReference type="EMBL" id="FN649741">
    <property type="protein sequence ID" value="CBN80446.1"/>
    <property type="molecule type" value="Genomic_DNA"/>
</dbReference>
<dbReference type="InParanoid" id="D8LPH4"/>
<name>D8LPH4_ECTSI</name>
<evidence type="ECO:0000313" key="1">
    <source>
        <dbReference type="EMBL" id="CBN80446.1"/>
    </source>
</evidence>